<dbReference type="InterPro" id="IPR050491">
    <property type="entry name" value="AmpC-like"/>
</dbReference>
<sequence length="406" mass="45904">MRIFLVIFLVLLSTIIAFNYYPRSIERTNYSNEIDLLAKELIEDTAIPGLAIAQIRKGDVDFIGTYGYADIDSQKPVNENTLFNVASISKPILGLALLELVKQGKLSLDKDINEYLSFPIDNPHVQDEVITVRHLASHSSGIADYYNTESYTPNRDPETTLKQHLISLLTTTGEYYNSGKYYLPHLPGEERHYSNLAAALAGQLVEEVSGLTLAEFSKLYVFPRLGMENSSWLLGDLDFQNIATPYEVEQCIPWLFVCANTEEPELNYLISKFVNPPREYKRFSAYPHFGNPQYPDGGLRGSIKELSSFMTHLLKNKDVYGEELLSRDLFQEFFALQLEKQVSDSQRFFWRDREGLTGHMGSDLGVFAAMYFDLNSQSGFIIVMNRGADAKAGFAMQKLAAALMVQ</sequence>
<dbReference type="InterPro" id="IPR012338">
    <property type="entry name" value="Beta-lactam/transpept-like"/>
</dbReference>
<dbReference type="InterPro" id="IPR001466">
    <property type="entry name" value="Beta-lactam-related"/>
</dbReference>
<gene>
    <name evidence="2" type="ORF">NJR55_11615</name>
</gene>
<name>A0A9X2FYD2_9GAMM</name>
<comment type="caution">
    <text evidence="2">The sequence shown here is derived from an EMBL/GenBank/DDBJ whole genome shotgun (WGS) entry which is preliminary data.</text>
</comment>
<dbReference type="PANTHER" id="PTHR46825:SF9">
    <property type="entry name" value="BETA-LACTAMASE-RELATED DOMAIN-CONTAINING PROTEIN"/>
    <property type="match status" value="1"/>
</dbReference>
<protein>
    <submittedName>
        <fullName evidence="2">Beta-lactamase family protein</fullName>
    </submittedName>
</protein>
<evidence type="ECO:0000259" key="1">
    <source>
        <dbReference type="Pfam" id="PF00144"/>
    </source>
</evidence>
<evidence type="ECO:0000313" key="3">
    <source>
        <dbReference type="Proteomes" id="UP001139474"/>
    </source>
</evidence>
<feature type="domain" description="Beta-lactamase-related" evidence="1">
    <location>
        <begin position="37"/>
        <end position="394"/>
    </location>
</feature>
<dbReference type="Pfam" id="PF00144">
    <property type="entry name" value="Beta-lactamase"/>
    <property type="match status" value="1"/>
</dbReference>
<reference evidence="2" key="1">
    <citation type="submission" date="2022-06" db="EMBL/GenBank/DDBJ databases">
        <title>Idiomarina rhizosphaerae M1R2S28.</title>
        <authorList>
            <person name="Sun J.-Q."/>
            <person name="Li L.-F."/>
        </authorList>
    </citation>
    <scope>NUCLEOTIDE SEQUENCE</scope>
    <source>
        <strain evidence="2">M1R2S28</strain>
    </source>
</reference>
<proteinExistence type="predicted"/>
<dbReference type="PANTHER" id="PTHR46825">
    <property type="entry name" value="D-ALANYL-D-ALANINE-CARBOXYPEPTIDASE/ENDOPEPTIDASE AMPH"/>
    <property type="match status" value="1"/>
</dbReference>
<organism evidence="2 3">
    <name type="scientific">Idiomarina rhizosphaerae</name>
    <dbReference type="NCBI Taxonomy" id="2961572"/>
    <lineage>
        <taxon>Bacteria</taxon>
        <taxon>Pseudomonadati</taxon>
        <taxon>Pseudomonadota</taxon>
        <taxon>Gammaproteobacteria</taxon>
        <taxon>Alteromonadales</taxon>
        <taxon>Idiomarinaceae</taxon>
        <taxon>Idiomarina</taxon>
    </lineage>
</organism>
<accession>A0A9X2FYD2</accession>
<dbReference type="Gene3D" id="3.40.710.10">
    <property type="entry name" value="DD-peptidase/beta-lactamase superfamily"/>
    <property type="match status" value="1"/>
</dbReference>
<evidence type="ECO:0000313" key="2">
    <source>
        <dbReference type="EMBL" id="MCP1340235.1"/>
    </source>
</evidence>
<dbReference type="EMBL" id="JAMZDE010000008">
    <property type="protein sequence ID" value="MCP1340235.1"/>
    <property type="molecule type" value="Genomic_DNA"/>
</dbReference>
<dbReference type="RefSeq" id="WP_253620089.1">
    <property type="nucleotide sequence ID" value="NZ_JAMZDE010000008.1"/>
</dbReference>
<dbReference type="SUPFAM" id="SSF56601">
    <property type="entry name" value="beta-lactamase/transpeptidase-like"/>
    <property type="match status" value="1"/>
</dbReference>
<dbReference type="Proteomes" id="UP001139474">
    <property type="component" value="Unassembled WGS sequence"/>
</dbReference>
<keyword evidence="3" id="KW-1185">Reference proteome</keyword>
<dbReference type="AlphaFoldDB" id="A0A9X2FYD2"/>